<dbReference type="EMBL" id="CP001719">
    <property type="protein sequence ID" value="ADC45986.1"/>
    <property type="molecule type" value="Genomic_DNA"/>
</dbReference>
<dbReference type="HOGENOM" id="CLU_065947_1_0_2"/>
<proteinExistence type="predicted"/>
<dbReference type="InterPro" id="IPR053136">
    <property type="entry name" value="UTP_pyrophosphatase-like"/>
</dbReference>
<dbReference type="InterPro" id="IPR002725">
    <property type="entry name" value="YgjP-like_metallopeptidase"/>
</dbReference>
<dbReference type="KEGG" id="mru:mru_0134"/>
<dbReference type="Proteomes" id="UP000008680">
    <property type="component" value="Chromosome"/>
</dbReference>
<dbReference type="PANTHER" id="PTHR30399:SF1">
    <property type="entry name" value="UTP PYROPHOSPHATASE"/>
    <property type="match status" value="1"/>
</dbReference>
<accession>D3DYR6</accession>
<dbReference type="CDD" id="cd07344">
    <property type="entry name" value="M48_yhfN_like"/>
    <property type="match status" value="1"/>
</dbReference>
<dbReference type="RefSeq" id="WP_012954942.1">
    <property type="nucleotide sequence ID" value="NC_013790.1"/>
</dbReference>
<dbReference type="Pfam" id="PF01863">
    <property type="entry name" value="YgjP-like"/>
    <property type="match status" value="1"/>
</dbReference>
<dbReference type="STRING" id="634498.mru_0134"/>
<dbReference type="eggNOG" id="arCOG02625">
    <property type="taxonomic scope" value="Archaea"/>
</dbReference>
<evidence type="ECO:0000313" key="2">
    <source>
        <dbReference type="EMBL" id="ADC45986.1"/>
    </source>
</evidence>
<dbReference type="PANTHER" id="PTHR30399">
    <property type="entry name" value="UNCHARACTERIZED PROTEIN YGJP"/>
    <property type="match status" value="1"/>
</dbReference>
<feature type="domain" description="YgjP-like metallopeptidase" evidence="1">
    <location>
        <begin position="22"/>
        <end position="229"/>
    </location>
</feature>
<dbReference type="GeneID" id="8769752"/>
<keyword evidence="3" id="KW-1185">Reference proteome</keyword>
<reference evidence="2 3" key="1">
    <citation type="journal article" date="2010" name="PLoS ONE">
        <title>The genome sequence of the rumen methanogen Methanobrevibacter ruminantium reveals new possibilities for controlling ruminant methane emissions.</title>
        <authorList>
            <person name="Leahy S.C."/>
            <person name="Kelly W.J."/>
            <person name="Altermann E."/>
            <person name="Ronimus R.S."/>
            <person name="Yeoman C.J."/>
            <person name="Pacheco D.M."/>
            <person name="Li D."/>
            <person name="Kong Z."/>
            <person name="McTavish S."/>
            <person name="Sang C."/>
            <person name="Lambie S.C."/>
            <person name="Janssen P.H."/>
            <person name="Dey D."/>
            <person name="Attwood G.T."/>
        </authorList>
    </citation>
    <scope>NUCLEOTIDE SEQUENCE [LARGE SCALE GENOMIC DNA]</scope>
    <source>
        <strain evidence="3">ATCC 35063 / DSM 1093 / JCM 13430 / OCM 146 / M1</strain>
    </source>
</reference>
<dbReference type="AlphaFoldDB" id="D3DYR6"/>
<evidence type="ECO:0000259" key="1">
    <source>
        <dbReference type="Pfam" id="PF01863"/>
    </source>
</evidence>
<sequence length="232" mass="27574">MVIKEKIEIEGIPVEVHRKRMKNVYLRVLPDATLRVSAPERVSNDYIIEYVTSNLDWVKQTQERILKNPPKPKIMYKNGEVHKIWGEEYKIQLITNDTIKHAFYDADESIVYLPVRRRSTVNEREKALFELYRSEMKRNIDCFLNKCVPIVGEQPKEIKFRNMKNWGNCRRNKTITLNIKLASKPPICTEYVLIHELCHILEFNHSPRFKALMDGFCPNWREIKKLLNESDD</sequence>
<name>D3DYR6_METRM</name>
<dbReference type="OrthoDB" id="308128at2157"/>
<dbReference type="PATRIC" id="fig|634498.28.peg.138"/>
<dbReference type="Gene3D" id="3.30.2010.10">
    <property type="entry name" value="Metalloproteases ('zincins'), catalytic domain"/>
    <property type="match status" value="1"/>
</dbReference>
<organism evidence="2 3">
    <name type="scientific">Methanobrevibacter ruminantium (strain ATCC 35063 / DSM 1093 / JCM 13430 / OCM 146 / M1)</name>
    <name type="common">Methanobacterium ruminantium</name>
    <dbReference type="NCBI Taxonomy" id="634498"/>
    <lineage>
        <taxon>Archaea</taxon>
        <taxon>Methanobacteriati</taxon>
        <taxon>Methanobacteriota</taxon>
        <taxon>Methanomada group</taxon>
        <taxon>Methanobacteria</taxon>
        <taxon>Methanobacteriales</taxon>
        <taxon>Methanobacteriaceae</taxon>
        <taxon>Methanobrevibacter</taxon>
    </lineage>
</organism>
<protein>
    <recommendedName>
        <fullName evidence="1">YgjP-like metallopeptidase domain-containing protein</fullName>
    </recommendedName>
</protein>
<evidence type="ECO:0000313" key="3">
    <source>
        <dbReference type="Proteomes" id="UP000008680"/>
    </source>
</evidence>
<gene>
    <name evidence="2" type="ordered locus">mru_0134</name>
</gene>